<dbReference type="InterPro" id="IPR001841">
    <property type="entry name" value="Znf_RING"/>
</dbReference>
<dbReference type="GO" id="GO:0008270">
    <property type="term" value="F:zinc ion binding"/>
    <property type="evidence" value="ECO:0007669"/>
    <property type="project" value="UniProtKB-KW"/>
</dbReference>
<evidence type="ECO:0000256" key="4">
    <source>
        <dbReference type="PROSITE-ProRule" id="PRU00175"/>
    </source>
</evidence>
<proteinExistence type="predicted"/>
<evidence type="ECO:0000256" key="3">
    <source>
        <dbReference type="ARBA" id="ARBA00022833"/>
    </source>
</evidence>
<dbReference type="SUPFAM" id="SSF57850">
    <property type="entry name" value="RING/U-box"/>
    <property type="match status" value="1"/>
</dbReference>
<dbReference type="Proteomes" id="UP001165065">
    <property type="component" value="Unassembled WGS sequence"/>
</dbReference>
<dbReference type="SMART" id="SM00184">
    <property type="entry name" value="RING"/>
    <property type="match status" value="1"/>
</dbReference>
<organism evidence="7 8">
    <name type="scientific">Triparma columacea</name>
    <dbReference type="NCBI Taxonomy" id="722753"/>
    <lineage>
        <taxon>Eukaryota</taxon>
        <taxon>Sar</taxon>
        <taxon>Stramenopiles</taxon>
        <taxon>Ochrophyta</taxon>
        <taxon>Bolidophyceae</taxon>
        <taxon>Parmales</taxon>
        <taxon>Triparmaceae</taxon>
        <taxon>Triparma</taxon>
    </lineage>
</organism>
<evidence type="ECO:0000256" key="2">
    <source>
        <dbReference type="ARBA" id="ARBA00022771"/>
    </source>
</evidence>
<dbReference type="PROSITE" id="PS50089">
    <property type="entry name" value="ZF_RING_2"/>
    <property type="match status" value="1"/>
</dbReference>
<sequence length="139" mass="15515">MCVKATNKNSRLLIIITCTSCKSTRTRTFPLAPPFFPPQEAAPQQEEDEVAGRRRDEERMVEEGRKQNKETLAIHFGGGGVAVDAEDDSDTCVICLDNKRNTVLLPCKHLCVCKACAGPTLKECPMCRQEIHDSMRVYT</sequence>
<comment type="caution">
    <text evidence="7">The sequence shown here is derived from an EMBL/GenBank/DDBJ whole genome shotgun (WGS) entry which is preliminary data.</text>
</comment>
<dbReference type="Pfam" id="PF13920">
    <property type="entry name" value="zf-C3HC4_3"/>
    <property type="match status" value="1"/>
</dbReference>
<gene>
    <name evidence="7" type="ORF">TrCOL_g2027</name>
</gene>
<evidence type="ECO:0000256" key="5">
    <source>
        <dbReference type="SAM" id="MobiDB-lite"/>
    </source>
</evidence>
<dbReference type="InterPro" id="IPR013083">
    <property type="entry name" value="Znf_RING/FYVE/PHD"/>
</dbReference>
<dbReference type="OrthoDB" id="1711136at2759"/>
<dbReference type="AlphaFoldDB" id="A0A9W7GB90"/>
<dbReference type="EMBL" id="BRYA01001170">
    <property type="protein sequence ID" value="GMI40017.1"/>
    <property type="molecule type" value="Genomic_DNA"/>
</dbReference>
<keyword evidence="2 4" id="KW-0863">Zinc-finger</keyword>
<feature type="compositionally biased region" description="Basic and acidic residues" evidence="5">
    <location>
        <begin position="50"/>
        <end position="66"/>
    </location>
</feature>
<feature type="domain" description="RING-type" evidence="6">
    <location>
        <begin position="92"/>
        <end position="128"/>
    </location>
</feature>
<dbReference type="FunFam" id="1.10.1170.10:FF:000002">
    <property type="entry name" value="Baculoviral IAP repeat containing 7"/>
    <property type="match status" value="1"/>
</dbReference>
<feature type="region of interest" description="Disordered" evidence="5">
    <location>
        <begin position="32"/>
        <end position="66"/>
    </location>
</feature>
<keyword evidence="3" id="KW-0862">Zinc</keyword>
<dbReference type="PANTHER" id="PTHR22696:SF1">
    <property type="entry name" value="E3 UBIQUITIN-PROTEIN LIGASE RNF26"/>
    <property type="match status" value="1"/>
</dbReference>
<protein>
    <recommendedName>
        <fullName evidence="6">RING-type domain-containing protein</fullName>
    </recommendedName>
</protein>
<dbReference type="Gene3D" id="3.30.40.10">
    <property type="entry name" value="Zinc/RING finger domain, C3HC4 (zinc finger)"/>
    <property type="match status" value="1"/>
</dbReference>
<evidence type="ECO:0000256" key="1">
    <source>
        <dbReference type="ARBA" id="ARBA00022723"/>
    </source>
</evidence>
<name>A0A9W7GB90_9STRA</name>
<reference evidence="8" key="1">
    <citation type="journal article" date="2023" name="Commun. Biol.">
        <title>Genome analysis of Parmales, the sister group of diatoms, reveals the evolutionary specialization of diatoms from phago-mixotrophs to photoautotrophs.</title>
        <authorList>
            <person name="Ban H."/>
            <person name="Sato S."/>
            <person name="Yoshikawa S."/>
            <person name="Yamada K."/>
            <person name="Nakamura Y."/>
            <person name="Ichinomiya M."/>
            <person name="Sato N."/>
            <person name="Blanc-Mathieu R."/>
            <person name="Endo H."/>
            <person name="Kuwata A."/>
            <person name="Ogata H."/>
        </authorList>
    </citation>
    <scope>NUCLEOTIDE SEQUENCE [LARGE SCALE GENOMIC DNA]</scope>
</reference>
<dbReference type="GO" id="GO:0006511">
    <property type="term" value="P:ubiquitin-dependent protein catabolic process"/>
    <property type="evidence" value="ECO:0007669"/>
    <property type="project" value="TreeGrafter"/>
</dbReference>
<evidence type="ECO:0000313" key="8">
    <source>
        <dbReference type="Proteomes" id="UP001165065"/>
    </source>
</evidence>
<evidence type="ECO:0000313" key="7">
    <source>
        <dbReference type="EMBL" id="GMI40017.1"/>
    </source>
</evidence>
<evidence type="ECO:0000259" key="6">
    <source>
        <dbReference type="PROSITE" id="PS50089"/>
    </source>
</evidence>
<dbReference type="GO" id="GO:0061630">
    <property type="term" value="F:ubiquitin protein ligase activity"/>
    <property type="evidence" value="ECO:0007669"/>
    <property type="project" value="TreeGrafter"/>
</dbReference>
<keyword evidence="1" id="KW-0479">Metal-binding</keyword>
<accession>A0A9W7GB90</accession>
<dbReference type="GO" id="GO:0016567">
    <property type="term" value="P:protein ubiquitination"/>
    <property type="evidence" value="ECO:0007669"/>
    <property type="project" value="TreeGrafter"/>
</dbReference>
<keyword evidence="8" id="KW-1185">Reference proteome</keyword>
<dbReference type="PANTHER" id="PTHR22696">
    <property type="entry name" value="E3 UBIQUITIN-PROTEIN LIGASE RNF26"/>
    <property type="match status" value="1"/>
</dbReference>